<reference evidence="1 2" key="1">
    <citation type="submission" date="2019-05" db="EMBL/GenBank/DDBJ databases">
        <title>Mikania micrantha, genome provides insights into the molecular mechanism of rapid growth.</title>
        <authorList>
            <person name="Liu B."/>
        </authorList>
    </citation>
    <scope>NUCLEOTIDE SEQUENCE [LARGE SCALE GENOMIC DNA]</scope>
    <source>
        <strain evidence="1">NLD-2019</strain>
        <tissue evidence="1">Leaf</tissue>
    </source>
</reference>
<proteinExistence type="predicted"/>
<name>A0A5N6LL31_9ASTR</name>
<evidence type="ECO:0000313" key="1">
    <source>
        <dbReference type="EMBL" id="KAD2392920.1"/>
    </source>
</evidence>
<dbReference type="AlphaFoldDB" id="A0A5N6LL31"/>
<dbReference type="Proteomes" id="UP000326396">
    <property type="component" value="Linkage Group LG9"/>
</dbReference>
<comment type="caution">
    <text evidence="1">The sequence shown here is derived from an EMBL/GenBank/DDBJ whole genome shotgun (WGS) entry which is preliminary data.</text>
</comment>
<gene>
    <name evidence="1" type="ORF">E3N88_39897</name>
</gene>
<dbReference type="EMBL" id="SZYD01000019">
    <property type="protein sequence ID" value="KAD2392920.1"/>
    <property type="molecule type" value="Genomic_DNA"/>
</dbReference>
<organism evidence="1 2">
    <name type="scientific">Mikania micrantha</name>
    <name type="common">bitter vine</name>
    <dbReference type="NCBI Taxonomy" id="192012"/>
    <lineage>
        <taxon>Eukaryota</taxon>
        <taxon>Viridiplantae</taxon>
        <taxon>Streptophyta</taxon>
        <taxon>Embryophyta</taxon>
        <taxon>Tracheophyta</taxon>
        <taxon>Spermatophyta</taxon>
        <taxon>Magnoliopsida</taxon>
        <taxon>eudicotyledons</taxon>
        <taxon>Gunneridae</taxon>
        <taxon>Pentapetalae</taxon>
        <taxon>asterids</taxon>
        <taxon>campanulids</taxon>
        <taxon>Asterales</taxon>
        <taxon>Asteraceae</taxon>
        <taxon>Asteroideae</taxon>
        <taxon>Heliantheae alliance</taxon>
        <taxon>Eupatorieae</taxon>
        <taxon>Mikania</taxon>
    </lineage>
</organism>
<evidence type="ECO:0000313" key="2">
    <source>
        <dbReference type="Proteomes" id="UP000326396"/>
    </source>
</evidence>
<protein>
    <submittedName>
        <fullName evidence="1">Uncharacterized protein</fullName>
    </submittedName>
</protein>
<sequence length="234" mass="26486">MSSVLLGYNFDRSKSSSVLLYHHGNGISMLLQESHPGMYLGHLGLQLLLSPNSTPGHPDQAVVHPISAIKARVCIEVSQIKRYSNLKFLKIRRSEIILDFMNWNITAQSESYKQTIEAVESIETPAVGFSKASGMGTTTQQTGITIKQNNFIIQAVISLLEELKTVKEDIKELRQETRKGKAVAENEQFLEELNKKLEKLSIGGEKLHKPKGPYYVFKDPYRILKEEREKQKTK</sequence>
<accession>A0A5N6LL31</accession>
<keyword evidence="2" id="KW-1185">Reference proteome</keyword>